<organism evidence="1 2">
    <name type="scientific">Paraburkholderia kirstenboschensis</name>
    <dbReference type="NCBI Taxonomy" id="1245436"/>
    <lineage>
        <taxon>Bacteria</taxon>
        <taxon>Pseudomonadati</taxon>
        <taxon>Pseudomonadota</taxon>
        <taxon>Betaproteobacteria</taxon>
        <taxon>Burkholderiales</taxon>
        <taxon>Burkholderiaceae</taxon>
        <taxon>Paraburkholderia</taxon>
    </lineage>
</organism>
<evidence type="ECO:0000313" key="1">
    <source>
        <dbReference type="EMBL" id="WOD18977.1"/>
    </source>
</evidence>
<name>A0ABZ0ERH3_9BURK</name>
<evidence type="ECO:0000313" key="2">
    <source>
        <dbReference type="Proteomes" id="UP001302652"/>
    </source>
</evidence>
<reference evidence="1 2" key="1">
    <citation type="submission" date="2023-10" db="EMBL/GenBank/DDBJ databases">
        <title>Surface-active antibiotics is a multifunctional adaptation for post-fire microbes.</title>
        <authorList>
            <person name="Liu M.D."/>
            <person name="Du Y."/>
            <person name="Koupaei S.K."/>
            <person name="Kim N.R."/>
            <person name="Zhang W."/>
            <person name="Traxler M.F."/>
        </authorList>
    </citation>
    <scope>NUCLEOTIDE SEQUENCE [LARGE SCALE GENOMIC DNA]</scope>
    <source>
        <strain evidence="1 2">F3</strain>
    </source>
</reference>
<proteinExistence type="predicted"/>
<dbReference type="Proteomes" id="UP001302652">
    <property type="component" value="Chromosome 1"/>
</dbReference>
<dbReference type="GO" id="GO:0004519">
    <property type="term" value="F:endonuclease activity"/>
    <property type="evidence" value="ECO:0007669"/>
    <property type="project" value="UniProtKB-KW"/>
</dbReference>
<keyword evidence="1" id="KW-0540">Nuclease</keyword>
<accession>A0ABZ0ERH3</accession>
<dbReference type="Gene3D" id="1.10.30.50">
    <property type="match status" value="1"/>
</dbReference>
<dbReference type="RefSeq" id="WP_317021177.1">
    <property type="nucleotide sequence ID" value="NZ_CP136513.1"/>
</dbReference>
<dbReference type="EMBL" id="CP136513">
    <property type="protein sequence ID" value="WOD18977.1"/>
    <property type="molecule type" value="Genomic_DNA"/>
</dbReference>
<keyword evidence="1" id="KW-0378">Hydrolase</keyword>
<keyword evidence="2" id="KW-1185">Reference proteome</keyword>
<gene>
    <name evidence="1" type="ORF">RW095_40605</name>
</gene>
<sequence>MSEIIVLPPNRAIVLRNKTCAYCGLPFGPNLPETKEHVIGRRFVPLGSLANQWNLILYACEGCNGDKSDLEDDISAISMMPDELGQYAIDDPRIKAEVARKAAKSKSRRTGKAVADSREKFELNGAWGPATFTFTLTAPAQIDEMRLYRLAHYHFRGFFYWTSYERESNRGGFVPGGFFPLAAARRSDWGAPHLRWFKDIVRNWDVCVHAIGADKFFKLLVYRHPEKAAVWSWALEWNQSIRVIGFAGDEKMIASLVASAPNKQMHLLHETEKERFAYKVNSPLAQIVDDLFTIVTEIETDEAAVPRAR</sequence>
<protein>
    <submittedName>
        <fullName evidence="1">HNH endonuclease</fullName>
    </submittedName>
</protein>
<keyword evidence="1" id="KW-0255">Endonuclease</keyword>